<dbReference type="KEGG" id="mcha:111019905"/>
<dbReference type="AlphaFoldDB" id="A0A6J1DD09"/>
<sequence>MCVRKGAGGIVKGPTSIKGWVGKWFFASGEWLTKDESGRPFFDMPARFGNLVSIKPIPELDQATFDTLKFYKENFPKGRKIGTLVTDKLLLESGLLDYNPLVRPIEASRPNSELAMVCGFTGSVKRKSKGRAHALKTVVGTEPLGLVGLRLRGMLIW</sequence>
<reference evidence="2" key="1">
    <citation type="submission" date="2025-08" db="UniProtKB">
        <authorList>
            <consortium name="RefSeq"/>
        </authorList>
    </citation>
    <scope>IDENTIFICATION</scope>
    <source>
        <strain evidence="2">OHB3-1</strain>
    </source>
</reference>
<proteinExistence type="predicted"/>
<evidence type="ECO:0000313" key="1">
    <source>
        <dbReference type="Proteomes" id="UP000504603"/>
    </source>
</evidence>
<keyword evidence="1" id="KW-1185">Reference proteome</keyword>
<gene>
    <name evidence="2" type="primary">LOC111019905</name>
</gene>
<dbReference type="GeneID" id="111019905"/>
<dbReference type="Proteomes" id="UP000504603">
    <property type="component" value="Unplaced"/>
</dbReference>
<evidence type="ECO:0000313" key="2">
    <source>
        <dbReference type="RefSeq" id="XP_022152115.1"/>
    </source>
</evidence>
<organism evidence="1 2">
    <name type="scientific">Momordica charantia</name>
    <name type="common">Bitter gourd</name>
    <name type="synonym">Balsam pear</name>
    <dbReference type="NCBI Taxonomy" id="3673"/>
    <lineage>
        <taxon>Eukaryota</taxon>
        <taxon>Viridiplantae</taxon>
        <taxon>Streptophyta</taxon>
        <taxon>Embryophyta</taxon>
        <taxon>Tracheophyta</taxon>
        <taxon>Spermatophyta</taxon>
        <taxon>Magnoliopsida</taxon>
        <taxon>eudicotyledons</taxon>
        <taxon>Gunneridae</taxon>
        <taxon>Pentapetalae</taxon>
        <taxon>rosids</taxon>
        <taxon>fabids</taxon>
        <taxon>Cucurbitales</taxon>
        <taxon>Cucurbitaceae</taxon>
        <taxon>Momordiceae</taxon>
        <taxon>Momordica</taxon>
    </lineage>
</organism>
<protein>
    <submittedName>
        <fullName evidence="2">Uncharacterized protein LOC111019905</fullName>
    </submittedName>
</protein>
<name>A0A6J1DD09_MOMCH</name>
<accession>A0A6J1DD09</accession>
<dbReference type="RefSeq" id="XP_022152115.1">
    <property type="nucleotide sequence ID" value="XM_022296423.1"/>
</dbReference>